<dbReference type="EMBL" id="CADEPM010000006">
    <property type="protein sequence ID" value="CAB3407762.1"/>
    <property type="molecule type" value="Genomic_DNA"/>
</dbReference>
<dbReference type="OrthoDB" id="428577at2759"/>
<feature type="domain" description="AN1-type" evidence="6">
    <location>
        <begin position="120"/>
        <end position="166"/>
    </location>
</feature>
<dbReference type="InterPro" id="IPR000058">
    <property type="entry name" value="Znf_AN1"/>
</dbReference>
<dbReference type="InterPro" id="IPR035896">
    <property type="entry name" value="AN1-like_Znf"/>
</dbReference>
<keyword evidence="3" id="KW-0862">Zinc</keyword>
<dbReference type="InterPro" id="IPR002653">
    <property type="entry name" value="Znf_A20"/>
</dbReference>
<dbReference type="PROSITE" id="PS51039">
    <property type="entry name" value="ZF_AN1"/>
    <property type="match status" value="1"/>
</dbReference>
<dbReference type="SMART" id="SM00154">
    <property type="entry name" value="ZnF_AN1"/>
    <property type="match status" value="1"/>
</dbReference>
<dbReference type="GO" id="GO:0003677">
    <property type="term" value="F:DNA binding"/>
    <property type="evidence" value="ECO:0007669"/>
    <property type="project" value="InterPro"/>
</dbReference>
<dbReference type="SMART" id="SM00259">
    <property type="entry name" value="ZnF_A20"/>
    <property type="match status" value="1"/>
</dbReference>
<keyword evidence="8" id="KW-1185">Reference proteome</keyword>
<evidence type="ECO:0000256" key="3">
    <source>
        <dbReference type="ARBA" id="ARBA00022833"/>
    </source>
</evidence>
<dbReference type="PANTHER" id="PTHR10634:SF149">
    <property type="entry name" value="AN1-TYPE DOMAIN-CONTAINING PROTEIN-RELATED"/>
    <property type="match status" value="1"/>
</dbReference>
<dbReference type="SUPFAM" id="SSF57716">
    <property type="entry name" value="Glucocorticoid receptor-like (DNA-binding domain)"/>
    <property type="match status" value="1"/>
</dbReference>
<dbReference type="Pfam" id="PF01428">
    <property type="entry name" value="zf-AN1"/>
    <property type="match status" value="1"/>
</dbReference>
<gene>
    <name evidence="7" type="ORF">CBOVIS_LOCUS9637</name>
</gene>
<accession>A0A8S1F9N8</accession>
<name>A0A8S1F9N8_9PELO</name>
<feature type="domain" description="A20-type" evidence="5">
    <location>
        <begin position="8"/>
        <end position="42"/>
    </location>
</feature>
<proteinExistence type="predicted"/>
<dbReference type="Proteomes" id="UP000494206">
    <property type="component" value="Unassembled WGS sequence"/>
</dbReference>
<comment type="caution">
    <text evidence="7">The sequence shown here is derived from an EMBL/GenBank/DDBJ whole genome shotgun (WGS) entry which is preliminary data.</text>
</comment>
<dbReference type="PROSITE" id="PS51036">
    <property type="entry name" value="ZF_A20"/>
    <property type="match status" value="1"/>
</dbReference>
<dbReference type="FunFam" id="4.10.1110.10:FF:000001">
    <property type="entry name" value="Zinc finger AN1-type containing 6"/>
    <property type="match status" value="1"/>
</dbReference>
<sequence>MENEQQQASTNSVCRAGCGFFGSSATEGYCSKCFKDTLKRTQDPVRLSSPVVSSMAATSSALQSDASSAETCAKASLAAAEVTAQLESQEALNLSTRITDDASVESNAATTLVADVPVPVKKANRCLQCKKRVGLTGFTCRCGGLYCGEHRYDKAHNCDFDYKTMEREAIRKANPVIVSDKVQRI</sequence>
<evidence type="ECO:0000313" key="7">
    <source>
        <dbReference type="EMBL" id="CAB3407762.1"/>
    </source>
</evidence>
<dbReference type="InterPro" id="IPR050652">
    <property type="entry name" value="AN1_A20_ZnFinger"/>
</dbReference>
<dbReference type="PANTHER" id="PTHR10634">
    <property type="entry name" value="AN1-TYPE ZINC FINGER PROTEIN"/>
    <property type="match status" value="1"/>
</dbReference>
<dbReference type="Pfam" id="PF01754">
    <property type="entry name" value="zf-A20"/>
    <property type="match status" value="1"/>
</dbReference>
<dbReference type="SUPFAM" id="SSF118310">
    <property type="entry name" value="AN1-like Zinc finger"/>
    <property type="match status" value="1"/>
</dbReference>
<evidence type="ECO:0000256" key="1">
    <source>
        <dbReference type="ARBA" id="ARBA00022723"/>
    </source>
</evidence>
<dbReference type="Gene3D" id="4.10.1110.10">
    <property type="entry name" value="AN1-like Zinc finger"/>
    <property type="match status" value="1"/>
</dbReference>
<dbReference type="AlphaFoldDB" id="A0A8S1F9N8"/>
<keyword evidence="1" id="KW-0479">Metal-binding</keyword>
<reference evidence="7 8" key="1">
    <citation type="submission" date="2020-04" db="EMBL/GenBank/DDBJ databases">
        <authorList>
            <person name="Laetsch R D."/>
            <person name="Stevens L."/>
            <person name="Kumar S."/>
            <person name="Blaxter L. M."/>
        </authorList>
    </citation>
    <scope>NUCLEOTIDE SEQUENCE [LARGE SCALE GENOMIC DNA]</scope>
</reference>
<evidence type="ECO:0000313" key="8">
    <source>
        <dbReference type="Proteomes" id="UP000494206"/>
    </source>
</evidence>
<protein>
    <submittedName>
        <fullName evidence="7">Uncharacterized protein</fullName>
    </submittedName>
</protein>
<organism evidence="7 8">
    <name type="scientific">Caenorhabditis bovis</name>
    <dbReference type="NCBI Taxonomy" id="2654633"/>
    <lineage>
        <taxon>Eukaryota</taxon>
        <taxon>Metazoa</taxon>
        <taxon>Ecdysozoa</taxon>
        <taxon>Nematoda</taxon>
        <taxon>Chromadorea</taxon>
        <taxon>Rhabditida</taxon>
        <taxon>Rhabditina</taxon>
        <taxon>Rhabditomorpha</taxon>
        <taxon>Rhabditoidea</taxon>
        <taxon>Rhabditidae</taxon>
        <taxon>Peloderinae</taxon>
        <taxon>Caenorhabditis</taxon>
    </lineage>
</organism>
<dbReference type="GO" id="GO:0008270">
    <property type="term" value="F:zinc ion binding"/>
    <property type="evidence" value="ECO:0007669"/>
    <property type="project" value="UniProtKB-KW"/>
</dbReference>
<evidence type="ECO:0000256" key="2">
    <source>
        <dbReference type="ARBA" id="ARBA00022771"/>
    </source>
</evidence>
<dbReference type="Gene3D" id="1.20.5.4770">
    <property type="match status" value="1"/>
</dbReference>
<evidence type="ECO:0000259" key="6">
    <source>
        <dbReference type="PROSITE" id="PS51039"/>
    </source>
</evidence>
<keyword evidence="2 4" id="KW-0863">Zinc-finger</keyword>
<evidence type="ECO:0000259" key="5">
    <source>
        <dbReference type="PROSITE" id="PS51036"/>
    </source>
</evidence>
<evidence type="ECO:0000256" key="4">
    <source>
        <dbReference type="PROSITE-ProRule" id="PRU00449"/>
    </source>
</evidence>